<sequence length="887" mass="100991">MALKLFEQAAAQSPEHPKFKDRPNVGVAEAENALGLRYSEGVGVHKNPAHGAYWYCRAVEHGNAETANSLALMYQVGKGVEKNVEKAEQLFTLSARRGDPNAMVNLAVLLFDKNDFEMAETWFNRACESGSILAQIKRADFETTLREIKQLMASCPSNAVPMLNAMKNALDSLKTSKSISELSKGRSKYDYNVLSEYANQGSVTAKRLCNALEHFFLALTILIESDTLTEQQEDTLVHELSECYRLEHIVAQFFVSEMREKVGKIVDQALRRCREMPDYPASQLDEDARVCYASLHMDSRKLIDQFLNSCKQKYPKSIYFFELSTAVNGWLKRYDAAVYNANAGLELDPMNSNLLIDKAVAWRLLESHNKEAVEVYKSFLSVAPKDHRKVPDAYYSMAMCYLALKTHDGLDVAKKMYEQGKEAEKLQLPCFLPYESSSKKLLEFLHNVPSLISTKAVPEAAASVVNHKAHLTDPHRIEVIKLHRKWETDVIEHTKKSNICIPVQHHESTLRQQTAKSLIGLKAISLREINPTKDHVYQGYVLSVTIIEDAYSWVPSIHLVIEDEHRDCERMFIYNFPDGQGEHFTEKVFTIGSKIHIINSYLRIGGNDMKPYIRIDEFSSIIMQNESERVVNMCRCCGEPNARHLIEAVADYMAFGALESCPECGGFLVFNYTNYRCTGNITEWTTYSYTTNLPKRKAFEIPDRIKEDYDMLPDYDPKLPLNGYSVALIGRLLKRKSILKKHIEQLGGAMTTNIDKTVGVVVSTQDEIKTLLSFNIDLRKMSLRKLSRNQLKIAYGVLTELQTLITSDSINKTSIIDASNRFYTRISHDFGRKKPQILNNVDFIQSKTQMIDNLLDIKIVYSMLKRSSEGNNEHPIDVHYKKLKCVY</sequence>
<accession>A0A815KEQ0</accession>
<evidence type="ECO:0000313" key="11">
    <source>
        <dbReference type="Proteomes" id="UP000663889"/>
    </source>
</evidence>
<dbReference type="SMART" id="SM01335">
    <property type="entry name" value="PADR1"/>
    <property type="match status" value="1"/>
</dbReference>
<dbReference type="EMBL" id="CAJNOU010003460">
    <property type="protein sequence ID" value="CAF1391908.1"/>
    <property type="molecule type" value="Genomic_DNA"/>
</dbReference>
<dbReference type="AlphaFoldDB" id="A0A815KEQ0"/>
<dbReference type="Gene3D" id="1.20.142.10">
    <property type="entry name" value="Poly(ADP-ribose) polymerase, regulatory domain"/>
    <property type="match status" value="1"/>
</dbReference>
<dbReference type="Proteomes" id="UP000663889">
    <property type="component" value="Unassembled WGS sequence"/>
</dbReference>
<dbReference type="GO" id="GO:1990404">
    <property type="term" value="F:NAD+-protein mono-ADP-ribosyltransferase activity"/>
    <property type="evidence" value="ECO:0007669"/>
    <property type="project" value="TreeGrafter"/>
</dbReference>
<dbReference type="GO" id="GO:0006302">
    <property type="term" value="P:double-strand break repair"/>
    <property type="evidence" value="ECO:0007669"/>
    <property type="project" value="TreeGrafter"/>
</dbReference>
<dbReference type="GO" id="GO:0008270">
    <property type="term" value="F:zinc ion binding"/>
    <property type="evidence" value="ECO:0007669"/>
    <property type="project" value="InterPro"/>
</dbReference>
<comment type="caution">
    <text evidence="10">The sequence shown here is derived from an EMBL/GenBank/DDBJ whole genome shotgun (WGS) entry which is preliminary data.</text>
</comment>
<dbReference type="GO" id="GO:0005730">
    <property type="term" value="C:nucleolus"/>
    <property type="evidence" value="ECO:0007669"/>
    <property type="project" value="TreeGrafter"/>
</dbReference>
<dbReference type="SUPFAM" id="SSF81901">
    <property type="entry name" value="HCP-like"/>
    <property type="match status" value="1"/>
</dbReference>
<feature type="domain" description="PARP alpha-helical" evidence="9">
    <location>
        <begin position="747"/>
        <end position="865"/>
    </location>
</feature>
<protein>
    <recommendedName>
        <fullName evidence="1">NAD(+) ADP-ribosyltransferase</fullName>
        <ecNumber evidence="1">2.4.2.30</ecNumber>
    </recommendedName>
</protein>
<evidence type="ECO:0000256" key="3">
    <source>
        <dbReference type="ARBA" id="ARBA00022679"/>
    </source>
</evidence>
<dbReference type="GO" id="GO:0070212">
    <property type="term" value="P:protein poly-ADP-ribosylation"/>
    <property type="evidence" value="ECO:0007669"/>
    <property type="project" value="TreeGrafter"/>
</dbReference>
<organism evidence="10 11">
    <name type="scientific">Rotaria sordida</name>
    <dbReference type="NCBI Taxonomy" id="392033"/>
    <lineage>
        <taxon>Eukaryota</taxon>
        <taxon>Metazoa</taxon>
        <taxon>Spiralia</taxon>
        <taxon>Gnathifera</taxon>
        <taxon>Rotifera</taxon>
        <taxon>Eurotatoria</taxon>
        <taxon>Bdelloidea</taxon>
        <taxon>Philodinida</taxon>
        <taxon>Philodinidae</taxon>
        <taxon>Rotaria</taxon>
    </lineage>
</organism>
<keyword evidence="7" id="KW-0238">DNA-binding</keyword>
<dbReference type="EC" id="2.4.2.30" evidence="1"/>
<dbReference type="PROSITE" id="PS52007">
    <property type="entry name" value="PADR1"/>
    <property type="match status" value="1"/>
</dbReference>
<keyword evidence="5" id="KW-0013">ADP-ribosylation</keyword>
<evidence type="ECO:0000256" key="1">
    <source>
        <dbReference type="ARBA" id="ARBA00012020"/>
    </source>
</evidence>
<evidence type="ECO:0000256" key="6">
    <source>
        <dbReference type="ARBA" id="ARBA00023027"/>
    </source>
</evidence>
<dbReference type="InterPro" id="IPR012982">
    <property type="entry name" value="PARP1-like_PADR1_Zn_ribbon"/>
</dbReference>
<dbReference type="InterPro" id="IPR011990">
    <property type="entry name" value="TPR-like_helical_dom_sf"/>
</dbReference>
<evidence type="ECO:0000256" key="2">
    <source>
        <dbReference type="ARBA" id="ARBA00022676"/>
    </source>
</evidence>
<dbReference type="Pfam" id="PF08238">
    <property type="entry name" value="Sel1"/>
    <property type="match status" value="4"/>
</dbReference>
<comment type="catalytic activity">
    <reaction evidence="8">
        <text>NAD(+) + (ADP-D-ribosyl)n-acceptor = nicotinamide + (ADP-D-ribosyl)n+1-acceptor + H(+).</text>
        <dbReference type="EC" id="2.4.2.30"/>
    </reaction>
</comment>
<evidence type="ECO:0000256" key="5">
    <source>
        <dbReference type="ARBA" id="ARBA00022765"/>
    </source>
</evidence>
<dbReference type="GO" id="GO:0003950">
    <property type="term" value="F:NAD+ poly-ADP-ribosyltransferase activity"/>
    <property type="evidence" value="ECO:0007669"/>
    <property type="project" value="UniProtKB-EC"/>
</dbReference>
<dbReference type="SUPFAM" id="SSF47587">
    <property type="entry name" value="Domain of poly(ADP-ribose) polymerase"/>
    <property type="match status" value="1"/>
</dbReference>
<dbReference type="Pfam" id="PF08063">
    <property type="entry name" value="Zn_ribbon_PADR1"/>
    <property type="match status" value="1"/>
</dbReference>
<keyword evidence="6" id="KW-0520">NAD</keyword>
<evidence type="ECO:0000256" key="4">
    <source>
        <dbReference type="ARBA" id="ARBA00022737"/>
    </source>
</evidence>
<dbReference type="InterPro" id="IPR004102">
    <property type="entry name" value="Poly(ADP-ribose)pol_reg_dom"/>
</dbReference>
<dbReference type="InterPro" id="IPR050800">
    <property type="entry name" value="ARTD/PARP"/>
</dbReference>
<evidence type="ECO:0000256" key="7">
    <source>
        <dbReference type="ARBA" id="ARBA00023125"/>
    </source>
</evidence>
<dbReference type="PANTHER" id="PTHR10459:SF112">
    <property type="entry name" value="POLY [ADP-RIBOSE] POLYMERASE 1"/>
    <property type="match status" value="1"/>
</dbReference>
<evidence type="ECO:0000256" key="8">
    <source>
        <dbReference type="ARBA" id="ARBA00033987"/>
    </source>
</evidence>
<dbReference type="Gene3D" id="1.25.40.10">
    <property type="entry name" value="Tetratricopeptide repeat domain"/>
    <property type="match status" value="2"/>
</dbReference>
<dbReference type="Gene3D" id="3.90.640.80">
    <property type="match status" value="1"/>
</dbReference>
<dbReference type="Pfam" id="PF02877">
    <property type="entry name" value="PARP_reg"/>
    <property type="match status" value="1"/>
</dbReference>
<keyword evidence="2" id="KW-0328">Glycosyltransferase</keyword>
<evidence type="ECO:0000313" key="10">
    <source>
        <dbReference type="EMBL" id="CAF1391908.1"/>
    </source>
</evidence>
<dbReference type="PANTHER" id="PTHR10459">
    <property type="entry name" value="DNA LIGASE"/>
    <property type="match status" value="1"/>
</dbReference>
<dbReference type="SMART" id="SM00671">
    <property type="entry name" value="SEL1"/>
    <property type="match status" value="3"/>
</dbReference>
<gene>
    <name evidence="10" type="ORF">SEV965_LOCUS30977</name>
</gene>
<name>A0A815KEQ0_9BILA</name>
<dbReference type="SUPFAM" id="SSF48452">
    <property type="entry name" value="TPR-like"/>
    <property type="match status" value="1"/>
</dbReference>
<evidence type="ECO:0000259" key="9">
    <source>
        <dbReference type="PROSITE" id="PS51060"/>
    </source>
</evidence>
<proteinExistence type="predicted"/>
<reference evidence="10" key="1">
    <citation type="submission" date="2021-02" db="EMBL/GenBank/DDBJ databases">
        <authorList>
            <person name="Nowell W R."/>
        </authorList>
    </citation>
    <scope>NUCLEOTIDE SEQUENCE</scope>
</reference>
<keyword evidence="4" id="KW-0677">Repeat</keyword>
<keyword evidence="3" id="KW-0808">Transferase</keyword>
<dbReference type="PROSITE" id="PS51060">
    <property type="entry name" value="PARP_ALPHA_HD"/>
    <property type="match status" value="1"/>
</dbReference>
<dbReference type="InterPro" id="IPR006597">
    <property type="entry name" value="Sel1-like"/>
</dbReference>
<dbReference type="InterPro" id="IPR036616">
    <property type="entry name" value="Poly(ADP-ribose)pol_reg_dom_sf"/>
</dbReference>